<gene>
    <name evidence="1" type="ORF">GCM10022215_21630</name>
</gene>
<protein>
    <submittedName>
        <fullName evidence="1">Uncharacterized protein</fullName>
    </submittedName>
</protein>
<organism evidence="1 2">
    <name type="scientific">Nocardioides fonticola</name>
    <dbReference type="NCBI Taxonomy" id="450363"/>
    <lineage>
        <taxon>Bacteria</taxon>
        <taxon>Bacillati</taxon>
        <taxon>Actinomycetota</taxon>
        <taxon>Actinomycetes</taxon>
        <taxon>Propionibacteriales</taxon>
        <taxon>Nocardioidaceae</taxon>
        <taxon>Nocardioides</taxon>
    </lineage>
</organism>
<proteinExistence type="predicted"/>
<reference evidence="2" key="1">
    <citation type="journal article" date="2019" name="Int. J. Syst. Evol. Microbiol.">
        <title>The Global Catalogue of Microorganisms (GCM) 10K type strain sequencing project: providing services to taxonomists for standard genome sequencing and annotation.</title>
        <authorList>
            <consortium name="The Broad Institute Genomics Platform"/>
            <consortium name="The Broad Institute Genome Sequencing Center for Infectious Disease"/>
            <person name="Wu L."/>
            <person name="Ma J."/>
        </authorList>
    </citation>
    <scope>NUCLEOTIDE SEQUENCE [LARGE SCALE GENOMIC DNA]</scope>
    <source>
        <strain evidence="2">JCM 16703</strain>
    </source>
</reference>
<comment type="caution">
    <text evidence="1">The sequence shown here is derived from an EMBL/GenBank/DDBJ whole genome shotgun (WGS) entry which is preliminary data.</text>
</comment>
<accession>A0ABP7XIZ6</accession>
<evidence type="ECO:0000313" key="2">
    <source>
        <dbReference type="Proteomes" id="UP001501495"/>
    </source>
</evidence>
<name>A0ABP7XIZ6_9ACTN</name>
<sequence>MSGDVLTTRRSEPVREGETLHVGDGGLVEAEGGRLFVGSGGLVRVTGPARVTLIDDGHGLLDGRAPARALLLDGDLAADGGEAWTAPIVGWQLRGTATVTPLAGPSATPSAPSPRRTVAEGRLVQVRPVDARDPDVIWESLLATARPPRPDALPLPAEPVDLTAWSGPILEALRSAGGRPRGRAVETADRVDVEVRCSDPRAALLQVAGALALPPGIVVVQGSDGWSLLADAGLRIRVA</sequence>
<dbReference type="Proteomes" id="UP001501495">
    <property type="component" value="Unassembled WGS sequence"/>
</dbReference>
<dbReference type="EMBL" id="BAAAZH010000014">
    <property type="protein sequence ID" value="GAA4119293.1"/>
    <property type="molecule type" value="Genomic_DNA"/>
</dbReference>
<evidence type="ECO:0000313" key="1">
    <source>
        <dbReference type="EMBL" id="GAA4119293.1"/>
    </source>
</evidence>
<keyword evidence="2" id="KW-1185">Reference proteome</keyword>